<dbReference type="EMBL" id="VUNE01000001">
    <property type="protein sequence ID" value="MST62073.1"/>
    <property type="molecule type" value="Genomic_DNA"/>
</dbReference>
<reference evidence="16 17" key="1">
    <citation type="submission" date="2019-08" db="EMBL/GenBank/DDBJ databases">
        <title>In-depth cultivation of the pig gut microbiome towards novel bacterial diversity and tailored functional studies.</title>
        <authorList>
            <person name="Wylensek D."/>
            <person name="Hitch T.C.A."/>
            <person name="Clavel T."/>
        </authorList>
    </citation>
    <scope>NUCLEOTIDE SEQUENCE [LARGE SCALE GENOMIC DNA]</scope>
    <source>
        <strain evidence="16 17">WCA-SAB-591-4A-A</strain>
    </source>
</reference>
<keyword evidence="11" id="KW-0186">Copper</keyword>
<keyword evidence="14" id="KW-1003">Cell membrane</keyword>
<dbReference type="Pfam" id="PF00403">
    <property type="entry name" value="HMA"/>
    <property type="match status" value="1"/>
</dbReference>
<sequence>MGYNYTYNKFQLRRGVKLNKNNFNSDGFKQIDFVVKGMSCAACSKSAERSLKKVDGVISASVNIATEKAIVEYDPILVGIDDLENAVKKVGFTIEMEKSYDEETENGISFNRFLLAIIFASLLLLISMGPMVGFKLPQIISDRENPFNHALLQLALVIPVMIAGNKFYTKGFTSLFNASPNMDSLVAVSTTAAFVFSAFNTYRLGFDHDFHHSMMQSHNHLPLYYESVAVIIALIMLGKYLETRSKAKTSDAIKSLMSLQAKTAIIEIDGVEKEIAVENVNIGDIVIVKPGQKIPVDGIVIEGNSSVDESMLTGESIPVEKNIGNRVTGASINKNGYIKFKAEKIGKDTVLAQIIRLVEDAQNKKAPIANLADRVSGVFVPVVMAIAFVSGLGWYFIGKSTFEFALTIFVSVLVIACPCALGLATPTAILVGTGMGASNGILIKGGDSLELAHKITLVAFDKTGTLTEGKPRVTDIKLIEKDISMEELLTLVASSEKKSGHPLADSIVEFAEEKNVDLVDVSVFENIIGRGIYSEIDNMKISIGNRKLMDEFDIEISDEISNLAERQSSLGKTVMFVAIDKKLRALIEVEDVIKESSKKTIEKLHGMGVKVAMITGDNKKTADNIAMELGIDLVKSEVLPHEKSDAVKSFQFENEFVAMVGDGINDAPALAQADLGIAIGNGTDVAIESADIVLMRNDLMNVANSIKLSKETIRNIKQNLFWAFGYNIIGIPFAAGIIHIFGGPLLNPMIAAAAMSFSSVSVVTNALRLKYFKIY</sequence>
<keyword evidence="6 14" id="KW-0547">Nucleotide-binding</keyword>
<dbReference type="GO" id="GO:0043682">
    <property type="term" value="F:P-type divalent copper transporter activity"/>
    <property type="evidence" value="ECO:0007669"/>
    <property type="project" value="TreeGrafter"/>
</dbReference>
<dbReference type="InterPro" id="IPR023299">
    <property type="entry name" value="ATPase_P-typ_cyto_dom_N"/>
</dbReference>
<feature type="transmembrane region" description="Helical" evidence="14">
    <location>
        <begin position="748"/>
        <end position="767"/>
    </location>
</feature>
<dbReference type="Pfam" id="PF00122">
    <property type="entry name" value="E1-E2_ATPase"/>
    <property type="match status" value="1"/>
</dbReference>
<comment type="catalytic activity">
    <reaction evidence="13">
        <text>Cu(+)(in) + ATP + H2O = Cu(+)(out) + ADP + phosphate + H(+)</text>
        <dbReference type="Rhea" id="RHEA:25792"/>
        <dbReference type="ChEBI" id="CHEBI:15377"/>
        <dbReference type="ChEBI" id="CHEBI:15378"/>
        <dbReference type="ChEBI" id="CHEBI:30616"/>
        <dbReference type="ChEBI" id="CHEBI:43474"/>
        <dbReference type="ChEBI" id="CHEBI:49552"/>
        <dbReference type="ChEBI" id="CHEBI:456216"/>
        <dbReference type="EC" id="7.2.2.8"/>
    </reaction>
</comment>
<dbReference type="GO" id="GO:0055070">
    <property type="term" value="P:copper ion homeostasis"/>
    <property type="evidence" value="ECO:0007669"/>
    <property type="project" value="TreeGrafter"/>
</dbReference>
<dbReference type="GO" id="GO:0005886">
    <property type="term" value="C:plasma membrane"/>
    <property type="evidence" value="ECO:0007669"/>
    <property type="project" value="UniProtKB-SubCell"/>
</dbReference>
<dbReference type="PANTHER" id="PTHR43520">
    <property type="entry name" value="ATP7, ISOFORM B"/>
    <property type="match status" value="1"/>
</dbReference>
<keyword evidence="12 14" id="KW-0472">Membrane</keyword>
<dbReference type="SUPFAM" id="SSF56784">
    <property type="entry name" value="HAD-like"/>
    <property type="match status" value="1"/>
</dbReference>
<keyword evidence="7" id="KW-0187">Copper transport</keyword>
<name>A0A6N7XER0_9FIRM</name>
<dbReference type="GO" id="GO:0140581">
    <property type="term" value="F:P-type monovalent copper transporter activity"/>
    <property type="evidence" value="ECO:0007669"/>
    <property type="project" value="UniProtKB-EC"/>
</dbReference>
<evidence type="ECO:0000256" key="10">
    <source>
        <dbReference type="ARBA" id="ARBA00022989"/>
    </source>
</evidence>
<dbReference type="GO" id="GO:0016887">
    <property type="term" value="F:ATP hydrolysis activity"/>
    <property type="evidence" value="ECO:0007669"/>
    <property type="project" value="InterPro"/>
</dbReference>
<dbReference type="Pfam" id="PF00702">
    <property type="entry name" value="Hydrolase"/>
    <property type="match status" value="1"/>
</dbReference>
<comment type="similarity">
    <text evidence="2 14">Belongs to the cation transport ATPase (P-type) (TC 3.A.3) family. Type IB subfamily.</text>
</comment>
<dbReference type="InterPro" id="IPR023214">
    <property type="entry name" value="HAD_sf"/>
</dbReference>
<dbReference type="SUPFAM" id="SSF81653">
    <property type="entry name" value="Calcium ATPase, transduction domain A"/>
    <property type="match status" value="1"/>
</dbReference>
<dbReference type="InterPro" id="IPR059000">
    <property type="entry name" value="ATPase_P-type_domA"/>
</dbReference>
<keyword evidence="5 14" id="KW-0479">Metal-binding</keyword>
<feature type="transmembrane region" description="Helical" evidence="14">
    <location>
        <begin position="404"/>
        <end position="431"/>
    </location>
</feature>
<dbReference type="SUPFAM" id="SSF81665">
    <property type="entry name" value="Calcium ATPase, transmembrane domain M"/>
    <property type="match status" value="1"/>
</dbReference>
<dbReference type="InterPro" id="IPR006121">
    <property type="entry name" value="HMA_dom"/>
</dbReference>
<dbReference type="InterPro" id="IPR027256">
    <property type="entry name" value="P-typ_ATPase_IB"/>
</dbReference>
<protein>
    <recommendedName>
        <fullName evidence="3">P-type Cu(+) transporter</fullName>
        <ecNumber evidence="3">7.2.2.8</ecNumber>
    </recommendedName>
</protein>
<evidence type="ECO:0000256" key="7">
    <source>
        <dbReference type="ARBA" id="ARBA00022796"/>
    </source>
</evidence>
<evidence type="ECO:0000259" key="15">
    <source>
        <dbReference type="PROSITE" id="PS50846"/>
    </source>
</evidence>
<feature type="transmembrane region" description="Helical" evidence="14">
    <location>
        <begin position="113"/>
        <end position="134"/>
    </location>
</feature>
<feature type="transmembrane region" description="Helical" evidence="14">
    <location>
        <begin position="185"/>
        <end position="203"/>
    </location>
</feature>
<dbReference type="SFLD" id="SFLDF00027">
    <property type="entry name" value="p-type_atpase"/>
    <property type="match status" value="1"/>
</dbReference>
<keyword evidence="17" id="KW-1185">Reference proteome</keyword>
<evidence type="ECO:0000313" key="17">
    <source>
        <dbReference type="Proteomes" id="UP000440713"/>
    </source>
</evidence>
<evidence type="ECO:0000256" key="12">
    <source>
        <dbReference type="ARBA" id="ARBA00023136"/>
    </source>
</evidence>
<dbReference type="SUPFAM" id="SSF55008">
    <property type="entry name" value="HMA, heavy metal-associated domain"/>
    <property type="match status" value="1"/>
</dbReference>
<keyword evidence="7" id="KW-0813">Transport</keyword>
<comment type="caution">
    <text evidence="16">The sequence shown here is derived from an EMBL/GenBank/DDBJ whole genome shotgun (WGS) entry which is preliminary data.</text>
</comment>
<dbReference type="FunFam" id="2.70.150.10:FF:000002">
    <property type="entry name" value="Copper-transporting ATPase 1, putative"/>
    <property type="match status" value="1"/>
</dbReference>
<evidence type="ECO:0000256" key="3">
    <source>
        <dbReference type="ARBA" id="ARBA00012517"/>
    </source>
</evidence>
<evidence type="ECO:0000313" key="16">
    <source>
        <dbReference type="EMBL" id="MST62073.1"/>
    </source>
</evidence>
<dbReference type="CDD" id="cd00371">
    <property type="entry name" value="HMA"/>
    <property type="match status" value="1"/>
</dbReference>
<dbReference type="Gene3D" id="3.40.1110.10">
    <property type="entry name" value="Calcium-transporting ATPase, cytoplasmic domain N"/>
    <property type="match status" value="2"/>
</dbReference>
<organism evidence="16 17">
    <name type="scientific">Peptostreptococcus porci</name>
    <dbReference type="NCBI Taxonomy" id="2652282"/>
    <lineage>
        <taxon>Bacteria</taxon>
        <taxon>Bacillati</taxon>
        <taxon>Bacillota</taxon>
        <taxon>Clostridia</taxon>
        <taxon>Peptostreptococcales</taxon>
        <taxon>Peptostreptococcaceae</taxon>
        <taxon>Peptostreptococcus</taxon>
    </lineage>
</organism>
<evidence type="ECO:0000256" key="1">
    <source>
        <dbReference type="ARBA" id="ARBA00004651"/>
    </source>
</evidence>
<dbReference type="SFLD" id="SFLDS00003">
    <property type="entry name" value="Haloacid_Dehalogenase"/>
    <property type="match status" value="1"/>
</dbReference>
<feature type="transmembrane region" description="Helical" evidence="14">
    <location>
        <begin position="378"/>
        <end position="398"/>
    </location>
</feature>
<dbReference type="NCBIfam" id="TIGR01494">
    <property type="entry name" value="ATPase_P-type"/>
    <property type="match status" value="1"/>
</dbReference>
<keyword evidence="4 14" id="KW-0812">Transmembrane</keyword>
<gene>
    <name evidence="16" type="ORF">FYJ71_03670</name>
</gene>
<evidence type="ECO:0000256" key="8">
    <source>
        <dbReference type="ARBA" id="ARBA00022840"/>
    </source>
</evidence>
<dbReference type="InterPro" id="IPR036163">
    <property type="entry name" value="HMA_dom_sf"/>
</dbReference>
<comment type="subcellular location">
    <subcellularLocation>
        <location evidence="1">Cell membrane</location>
        <topology evidence="1">Multi-pass membrane protein</topology>
    </subcellularLocation>
</comment>
<dbReference type="PANTHER" id="PTHR43520:SF8">
    <property type="entry name" value="P-TYPE CU(+) TRANSPORTER"/>
    <property type="match status" value="1"/>
</dbReference>
<dbReference type="Gene3D" id="3.40.50.1000">
    <property type="entry name" value="HAD superfamily/HAD-like"/>
    <property type="match status" value="1"/>
</dbReference>
<dbReference type="InterPro" id="IPR008250">
    <property type="entry name" value="ATPase_P-typ_transduc_dom_A_sf"/>
</dbReference>
<dbReference type="PRINTS" id="PR00119">
    <property type="entry name" value="CATATPASE"/>
</dbReference>
<dbReference type="InterPro" id="IPR044492">
    <property type="entry name" value="P_typ_ATPase_HD_dom"/>
</dbReference>
<dbReference type="PROSITE" id="PS50846">
    <property type="entry name" value="HMA_2"/>
    <property type="match status" value="1"/>
</dbReference>
<dbReference type="GO" id="GO:0005507">
    <property type="term" value="F:copper ion binding"/>
    <property type="evidence" value="ECO:0007669"/>
    <property type="project" value="TreeGrafter"/>
</dbReference>
<keyword evidence="7" id="KW-0406">Ion transport</keyword>
<dbReference type="AlphaFoldDB" id="A0A6N7XER0"/>
<keyword evidence="8 14" id="KW-0067">ATP-binding</keyword>
<evidence type="ECO:0000256" key="14">
    <source>
        <dbReference type="RuleBase" id="RU362081"/>
    </source>
</evidence>
<dbReference type="Gene3D" id="2.70.150.10">
    <property type="entry name" value="Calcium-transporting ATPase, cytoplasmic transduction domain A"/>
    <property type="match status" value="1"/>
</dbReference>
<dbReference type="PROSITE" id="PS00154">
    <property type="entry name" value="ATPASE_E1_E2"/>
    <property type="match status" value="1"/>
</dbReference>
<dbReference type="Gene3D" id="3.30.70.100">
    <property type="match status" value="1"/>
</dbReference>
<dbReference type="NCBIfam" id="TIGR01525">
    <property type="entry name" value="ATPase-IB_hvy"/>
    <property type="match status" value="1"/>
</dbReference>
<evidence type="ECO:0000256" key="9">
    <source>
        <dbReference type="ARBA" id="ARBA00022967"/>
    </source>
</evidence>
<feature type="transmembrane region" description="Helical" evidence="14">
    <location>
        <begin position="146"/>
        <end position="164"/>
    </location>
</feature>
<dbReference type="NCBIfam" id="TIGR01511">
    <property type="entry name" value="ATPase-IB1_Cu"/>
    <property type="match status" value="1"/>
</dbReference>
<dbReference type="InterPro" id="IPR018303">
    <property type="entry name" value="ATPase_P-typ_P_site"/>
</dbReference>
<accession>A0A6N7XER0</accession>
<dbReference type="CDD" id="cd02094">
    <property type="entry name" value="P-type_ATPase_Cu-like"/>
    <property type="match status" value="1"/>
</dbReference>
<dbReference type="InterPro" id="IPR023298">
    <property type="entry name" value="ATPase_P-typ_TM_dom_sf"/>
</dbReference>
<keyword evidence="9" id="KW-1278">Translocase</keyword>
<feature type="transmembrane region" description="Helical" evidence="14">
    <location>
        <begin position="223"/>
        <end position="241"/>
    </location>
</feature>
<dbReference type="InterPro" id="IPR036412">
    <property type="entry name" value="HAD-like_sf"/>
</dbReference>
<feature type="domain" description="HMA" evidence="15">
    <location>
        <begin position="29"/>
        <end position="95"/>
    </location>
</feature>
<dbReference type="PRINTS" id="PR00943">
    <property type="entry name" value="CUATPASE"/>
</dbReference>
<dbReference type="EC" id="7.2.2.8" evidence="3"/>
<evidence type="ECO:0000256" key="6">
    <source>
        <dbReference type="ARBA" id="ARBA00022741"/>
    </source>
</evidence>
<feature type="transmembrane region" description="Helical" evidence="14">
    <location>
        <begin position="720"/>
        <end position="742"/>
    </location>
</feature>
<dbReference type="SFLD" id="SFLDG00002">
    <property type="entry name" value="C1.7:_P-type_atpase_like"/>
    <property type="match status" value="1"/>
</dbReference>
<dbReference type="Proteomes" id="UP000440713">
    <property type="component" value="Unassembled WGS sequence"/>
</dbReference>
<dbReference type="InterPro" id="IPR001757">
    <property type="entry name" value="P_typ_ATPase"/>
</dbReference>
<evidence type="ECO:0000256" key="2">
    <source>
        <dbReference type="ARBA" id="ARBA00006024"/>
    </source>
</evidence>
<dbReference type="GO" id="GO:0005524">
    <property type="term" value="F:ATP binding"/>
    <property type="evidence" value="ECO:0007669"/>
    <property type="project" value="UniProtKB-UniRule"/>
</dbReference>
<keyword evidence="10 14" id="KW-1133">Transmembrane helix</keyword>
<proteinExistence type="inferred from homology"/>
<dbReference type="FunFam" id="3.30.70.100:FF:000005">
    <property type="entry name" value="Copper-exporting P-type ATPase A"/>
    <property type="match status" value="1"/>
</dbReference>
<evidence type="ECO:0000256" key="5">
    <source>
        <dbReference type="ARBA" id="ARBA00022723"/>
    </source>
</evidence>
<evidence type="ECO:0000256" key="11">
    <source>
        <dbReference type="ARBA" id="ARBA00023008"/>
    </source>
</evidence>
<evidence type="ECO:0000256" key="4">
    <source>
        <dbReference type="ARBA" id="ARBA00022692"/>
    </source>
</evidence>
<evidence type="ECO:0000256" key="13">
    <source>
        <dbReference type="ARBA" id="ARBA00049289"/>
    </source>
</evidence>